<dbReference type="Proteomes" id="UP000094285">
    <property type="component" value="Unassembled WGS sequence"/>
</dbReference>
<gene>
    <name evidence="3" type="ORF">CANTADRAFT_101418</name>
</gene>
<reference evidence="4" key="1">
    <citation type="submission" date="2016-05" db="EMBL/GenBank/DDBJ databases">
        <title>Comparative genomics of biotechnologically important yeasts.</title>
        <authorList>
            <consortium name="DOE Joint Genome Institute"/>
            <person name="Riley R."/>
            <person name="Haridas S."/>
            <person name="Wolfe K.H."/>
            <person name="Lopes M.R."/>
            <person name="Hittinger C.T."/>
            <person name="Goker M."/>
            <person name="Salamov A."/>
            <person name="Wisecaver J."/>
            <person name="Long T.M."/>
            <person name="Aerts A.L."/>
            <person name="Barry K."/>
            <person name="Choi C."/>
            <person name="Clum A."/>
            <person name="Coughlan A.Y."/>
            <person name="Deshpande S."/>
            <person name="Douglass A.P."/>
            <person name="Hanson S.J."/>
            <person name="Klenk H.-P."/>
            <person name="Labutti K."/>
            <person name="Lapidus A."/>
            <person name="Lindquist E."/>
            <person name="Lipzen A."/>
            <person name="Meier-Kolthoff J.P."/>
            <person name="Ohm R.A."/>
            <person name="Otillar R.P."/>
            <person name="Pangilinan J."/>
            <person name="Peng Y."/>
            <person name="Rokas A."/>
            <person name="Rosa C.A."/>
            <person name="Scheuner C."/>
            <person name="Sibirny A.A."/>
            <person name="Slot J.C."/>
            <person name="Stielow J.B."/>
            <person name="Sun H."/>
            <person name="Kurtzman C.P."/>
            <person name="Blackwell M."/>
            <person name="Grigoriev I.V."/>
            <person name="Jeffries T.W."/>
        </authorList>
    </citation>
    <scope>NUCLEOTIDE SEQUENCE [LARGE SCALE GENOMIC DNA]</scope>
    <source>
        <strain evidence="4">NRRL Y-17324</strain>
    </source>
</reference>
<proteinExistence type="predicted"/>
<evidence type="ECO:0000313" key="3">
    <source>
        <dbReference type="EMBL" id="ODV78679.1"/>
    </source>
</evidence>
<dbReference type="GeneID" id="30980286"/>
<feature type="domain" description="SCA7" evidence="2">
    <location>
        <begin position="198"/>
        <end position="264"/>
    </location>
</feature>
<dbReference type="RefSeq" id="XP_020063801.1">
    <property type="nucleotide sequence ID" value="XM_020206149.1"/>
</dbReference>
<sequence>MSDPLYYENSSFLLCVKQFGNSMNLPDQVSSSFEQTLDDSLILAPILNDLPHKDVQSSKPPRLPGVQSIMELTDMLPPTPGGILNLFRGPYSHLYLPSSPLSSRATKAIDSGTISFPLYNLPKPANDFGTISFPLYNVHKPASETDTELSDKPGMGSKNNSNDCDNEGVPAETAPANGDQGDPNFAPKLTLQGFTEEELQDYELHHNDYLCGVSTFRSTACKRNLTCRSHPLEQKQLVPRSKPFDELIRQEIQQPREVARKRKLYKRIAIAKLELEKRNLVALKVAASNGCTNKELLKFNQECLEYGDNNYMEKDCDEFRAPQEQGSLYIRPVLLKSIGNNPNNMGVASSTTGTLIVQSSYTHLERYENFPETKYCPSSIFNEKASTSAGNSSQSNEFKMNPRIMNTDQIFKILQRITTKKLSQKELYIHSLSRTTGVNINETVAYLHYRLRDYDK</sequence>
<name>A0A1E4SGN7_9ASCO</name>
<dbReference type="OrthoDB" id="4027296at2759"/>
<dbReference type="PROSITE" id="PS51505">
    <property type="entry name" value="SCA7"/>
    <property type="match status" value="1"/>
</dbReference>
<organism evidence="3 4">
    <name type="scientific">Suhomyces tanzawaensis NRRL Y-17324</name>
    <dbReference type="NCBI Taxonomy" id="984487"/>
    <lineage>
        <taxon>Eukaryota</taxon>
        <taxon>Fungi</taxon>
        <taxon>Dikarya</taxon>
        <taxon>Ascomycota</taxon>
        <taxon>Saccharomycotina</taxon>
        <taxon>Pichiomycetes</taxon>
        <taxon>Debaryomycetaceae</taxon>
        <taxon>Suhomyces</taxon>
    </lineage>
</organism>
<protein>
    <recommendedName>
        <fullName evidence="2">SCA7 domain-containing protein</fullName>
    </recommendedName>
</protein>
<evidence type="ECO:0000313" key="4">
    <source>
        <dbReference type="Proteomes" id="UP000094285"/>
    </source>
</evidence>
<feature type="region of interest" description="Disordered" evidence="1">
    <location>
        <begin position="144"/>
        <end position="185"/>
    </location>
</feature>
<dbReference type="AlphaFoldDB" id="A0A1E4SGN7"/>
<dbReference type="Pfam" id="PF08313">
    <property type="entry name" value="SCA7"/>
    <property type="match status" value="1"/>
</dbReference>
<evidence type="ECO:0000256" key="1">
    <source>
        <dbReference type="SAM" id="MobiDB-lite"/>
    </source>
</evidence>
<evidence type="ECO:0000259" key="2">
    <source>
        <dbReference type="PROSITE" id="PS51505"/>
    </source>
</evidence>
<dbReference type="EMBL" id="KV453913">
    <property type="protein sequence ID" value="ODV78679.1"/>
    <property type="molecule type" value="Genomic_DNA"/>
</dbReference>
<accession>A0A1E4SGN7</accession>
<dbReference type="InterPro" id="IPR013243">
    <property type="entry name" value="SCA7_dom"/>
</dbReference>
<keyword evidence="4" id="KW-1185">Reference proteome</keyword>